<sequence>MHAMRAIAFFAVSVVAAFQTGLEGHLVEPAPVGAVAARDEGCSKLPKLCTDTVLLHGGQTILTYLCPETQGPTATVTITSTITRTVTGSAIHAPSSGQASLPVSACDELTTTTTIQSTTQVTVTEKVVKVRTTTTPSILPPPATITATFTAIPLSELKPPFPIKPTWSEFKNVSTTSYPTATGARASPVFNLTSLVMNFTSFDLVSTHAPTNLSSTAYIPSTTTTASAAYYPHSTTNNTSSGIGYNFPSLNVIRQVESATTVTTTASGVTTETGMADENGVYYVMKTASTGMAGENSISFVALFLGMVATAFMF</sequence>
<evidence type="ECO:0000256" key="1">
    <source>
        <dbReference type="SAM" id="SignalP"/>
    </source>
</evidence>
<evidence type="ECO:0000313" key="3">
    <source>
        <dbReference type="Proteomes" id="UP000054032"/>
    </source>
</evidence>
<proteinExistence type="predicted"/>
<dbReference type="EMBL" id="KI963933">
    <property type="protein sequence ID" value="EUC49314.1"/>
    <property type="molecule type" value="Genomic_DNA"/>
</dbReference>
<dbReference type="KEGG" id="bor:COCMIDRAFT_85072"/>
<keyword evidence="3" id="KW-1185">Reference proteome</keyword>
<organism evidence="2 3">
    <name type="scientific">Bipolaris oryzae ATCC 44560</name>
    <dbReference type="NCBI Taxonomy" id="930090"/>
    <lineage>
        <taxon>Eukaryota</taxon>
        <taxon>Fungi</taxon>
        <taxon>Dikarya</taxon>
        <taxon>Ascomycota</taxon>
        <taxon>Pezizomycotina</taxon>
        <taxon>Dothideomycetes</taxon>
        <taxon>Pleosporomycetidae</taxon>
        <taxon>Pleosporales</taxon>
        <taxon>Pleosporineae</taxon>
        <taxon>Pleosporaceae</taxon>
        <taxon>Bipolaris</taxon>
    </lineage>
</organism>
<dbReference type="Proteomes" id="UP000054032">
    <property type="component" value="Unassembled WGS sequence"/>
</dbReference>
<accession>W6ZP89</accession>
<dbReference type="RefSeq" id="XP_007684256.1">
    <property type="nucleotide sequence ID" value="XM_007686066.1"/>
</dbReference>
<feature type="chain" id="PRO_5004887232" evidence="1">
    <location>
        <begin position="18"/>
        <end position="314"/>
    </location>
</feature>
<feature type="signal peptide" evidence="1">
    <location>
        <begin position="1"/>
        <end position="17"/>
    </location>
</feature>
<dbReference type="GeneID" id="19126591"/>
<reference evidence="2 3" key="1">
    <citation type="journal article" date="2013" name="PLoS Genet.">
        <title>Comparative genome structure, secondary metabolite, and effector coding capacity across Cochliobolus pathogens.</title>
        <authorList>
            <person name="Condon B.J."/>
            <person name="Leng Y."/>
            <person name="Wu D."/>
            <person name="Bushley K.E."/>
            <person name="Ohm R.A."/>
            <person name="Otillar R."/>
            <person name="Martin J."/>
            <person name="Schackwitz W."/>
            <person name="Grimwood J."/>
            <person name="MohdZainudin N."/>
            <person name="Xue C."/>
            <person name="Wang R."/>
            <person name="Manning V.A."/>
            <person name="Dhillon B."/>
            <person name="Tu Z.J."/>
            <person name="Steffenson B.J."/>
            <person name="Salamov A."/>
            <person name="Sun H."/>
            <person name="Lowry S."/>
            <person name="LaButti K."/>
            <person name="Han J."/>
            <person name="Copeland A."/>
            <person name="Lindquist E."/>
            <person name="Barry K."/>
            <person name="Schmutz J."/>
            <person name="Baker S.E."/>
            <person name="Ciuffetti L.M."/>
            <person name="Grigoriev I.V."/>
            <person name="Zhong S."/>
            <person name="Turgeon B.G."/>
        </authorList>
    </citation>
    <scope>NUCLEOTIDE SEQUENCE [LARGE SCALE GENOMIC DNA]</scope>
    <source>
        <strain evidence="2 3">ATCC 44560</strain>
    </source>
</reference>
<dbReference type="HOGENOM" id="CLU_977168_0_0_1"/>
<dbReference type="OrthoDB" id="3785310at2759"/>
<dbReference type="eggNOG" id="ENOG502T621">
    <property type="taxonomic scope" value="Eukaryota"/>
</dbReference>
<name>W6ZP89_COCMI</name>
<protein>
    <submittedName>
        <fullName evidence="2">Uncharacterized protein</fullName>
    </submittedName>
</protein>
<dbReference type="AlphaFoldDB" id="W6ZP89"/>
<evidence type="ECO:0000313" key="2">
    <source>
        <dbReference type="EMBL" id="EUC49314.1"/>
    </source>
</evidence>
<keyword evidence="1" id="KW-0732">Signal</keyword>
<gene>
    <name evidence="2" type="ORF">COCMIDRAFT_85072</name>
</gene>